<protein>
    <recommendedName>
        <fullName evidence="8 18">3-dehydroquinate synthase</fullName>
        <ecNumber evidence="7 18">4.2.3.4</ecNumber>
    </recommendedName>
</protein>
<keyword evidence="16" id="KW-0456">Lyase</keyword>
<evidence type="ECO:0000256" key="16">
    <source>
        <dbReference type="ARBA" id="ARBA00023239"/>
    </source>
</evidence>
<dbReference type="Proteomes" id="UP000217215">
    <property type="component" value="Chromosome"/>
</dbReference>
<dbReference type="InterPro" id="IPR030960">
    <property type="entry name" value="DHQS/DOIS_N"/>
</dbReference>
<dbReference type="InterPro" id="IPR016037">
    <property type="entry name" value="DHQ_synth_AroB"/>
</dbReference>
<dbReference type="PANTHER" id="PTHR43622:SF7">
    <property type="entry name" value="3-DEHYDROQUINATE SYNTHASE, CHLOROPLASTIC"/>
    <property type="match status" value="1"/>
</dbReference>
<dbReference type="Pfam" id="PF24621">
    <property type="entry name" value="DHQS_C"/>
    <property type="match status" value="1"/>
</dbReference>
<dbReference type="Gene3D" id="3.40.50.1970">
    <property type="match status" value="1"/>
</dbReference>
<dbReference type="EMBL" id="CP016773">
    <property type="protein sequence ID" value="ASY15980.1"/>
    <property type="molecule type" value="Genomic_DNA"/>
</dbReference>
<keyword evidence="22" id="KW-1185">Reference proteome</keyword>
<keyword evidence="12" id="KW-0547">Nucleotide-binding</keyword>
<name>A0A249KGP3_9ACTN</name>
<evidence type="ECO:0000256" key="17">
    <source>
        <dbReference type="ARBA" id="ARBA00023285"/>
    </source>
</evidence>
<comment type="catalytic activity">
    <reaction evidence="1">
        <text>7-phospho-2-dehydro-3-deoxy-D-arabino-heptonate = 3-dehydroquinate + phosphate</text>
        <dbReference type="Rhea" id="RHEA:21968"/>
        <dbReference type="ChEBI" id="CHEBI:32364"/>
        <dbReference type="ChEBI" id="CHEBI:43474"/>
        <dbReference type="ChEBI" id="CHEBI:58394"/>
        <dbReference type="EC" id="4.2.3.4"/>
    </reaction>
</comment>
<evidence type="ECO:0000256" key="18">
    <source>
        <dbReference type="NCBIfam" id="TIGR01357"/>
    </source>
</evidence>
<dbReference type="Gene3D" id="1.20.1090.10">
    <property type="entry name" value="Dehydroquinate synthase-like - alpha domain"/>
    <property type="match status" value="1"/>
</dbReference>
<dbReference type="EC" id="4.2.3.4" evidence="7 18"/>
<organism evidence="21 22">
    <name type="scientific">Candidatus Planktophila sulfonica</name>
    <dbReference type="NCBI Taxonomy" id="1884904"/>
    <lineage>
        <taxon>Bacteria</taxon>
        <taxon>Bacillati</taxon>
        <taxon>Actinomycetota</taxon>
        <taxon>Actinomycetes</taxon>
        <taxon>Candidatus Nanopelagicales</taxon>
        <taxon>Candidatus Nanopelagicaceae</taxon>
        <taxon>Candidatus Planktophila</taxon>
    </lineage>
</organism>
<dbReference type="GO" id="GO:0009423">
    <property type="term" value="P:chorismate biosynthetic process"/>
    <property type="evidence" value="ECO:0007669"/>
    <property type="project" value="UniProtKB-UniRule"/>
</dbReference>
<dbReference type="CDD" id="cd08195">
    <property type="entry name" value="DHQS"/>
    <property type="match status" value="1"/>
</dbReference>
<sequence length="351" mass="38457">MKRIHVSADREYDVCVDVDFKAELVELTKERTRVAIIFSESMKDRIPTFDSGDTEFFYLPIPDGEAGKSANVLSQAWNWLGAAGFTRTDLIVGIGGGAVTDFAGYLAASWLRGVDWVAIPTTVAGMVDAAVGGKTGINSDYGKNLIGAFHSPISVLIDPKWLDALSDRDFAAGLAEVVKCGFIRDQKILDLIKSKSLADIRSSREVTLELIERSVAVKALVVSGDFKESFDREILNYGHTFGHAVELLSKYSLRHGECVSIGMAYIAYLSEGLDLITPELRALHIETLVALGLPVIYKGAEWPELLAAMKLDKKSRGNSLRFVVISEVGKTQRLENPIESALHAAYERLCQ</sequence>
<evidence type="ECO:0000256" key="6">
    <source>
        <dbReference type="ARBA" id="ARBA00005412"/>
    </source>
</evidence>
<evidence type="ECO:0000256" key="1">
    <source>
        <dbReference type="ARBA" id="ARBA00001393"/>
    </source>
</evidence>
<dbReference type="GO" id="GO:0046872">
    <property type="term" value="F:metal ion binding"/>
    <property type="evidence" value="ECO:0007669"/>
    <property type="project" value="UniProtKB-KW"/>
</dbReference>
<comment type="cofactor">
    <cofactor evidence="2">
        <name>NAD(+)</name>
        <dbReference type="ChEBI" id="CHEBI:57540"/>
    </cofactor>
</comment>
<evidence type="ECO:0000256" key="2">
    <source>
        <dbReference type="ARBA" id="ARBA00001911"/>
    </source>
</evidence>
<evidence type="ECO:0000256" key="15">
    <source>
        <dbReference type="ARBA" id="ARBA00023141"/>
    </source>
</evidence>
<evidence type="ECO:0000256" key="13">
    <source>
        <dbReference type="ARBA" id="ARBA00022833"/>
    </source>
</evidence>
<dbReference type="PANTHER" id="PTHR43622">
    <property type="entry name" value="3-DEHYDROQUINATE SYNTHASE"/>
    <property type="match status" value="1"/>
</dbReference>
<evidence type="ECO:0000256" key="9">
    <source>
        <dbReference type="ARBA" id="ARBA00022490"/>
    </source>
</evidence>
<evidence type="ECO:0000256" key="3">
    <source>
        <dbReference type="ARBA" id="ARBA00001941"/>
    </source>
</evidence>
<dbReference type="KEGG" id="psuf:A1sIA56_03520"/>
<proteinExistence type="inferred from homology"/>
<evidence type="ECO:0000256" key="10">
    <source>
        <dbReference type="ARBA" id="ARBA00022605"/>
    </source>
</evidence>
<dbReference type="GO" id="GO:0009073">
    <property type="term" value="P:aromatic amino acid family biosynthetic process"/>
    <property type="evidence" value="ECO:0007669"/>
    <property type="project" value="UniProtKB-KW"/>
</dbReference>
<comment type="pathway">
    <text evidence="5">Metabolic intermediate biosynthesis; chorismate biosynthesis; chorismate from D-erythrose 4-phosphate and phosphoenolpyruvate: step 2/7.</text>
</comment>
<evidence type="ECO:0000256" key="7">
    <source>
        <dbReference type="ARBA" id="ARBA00013031"/>
    </source>
</evidence>
<keyword evidence="15" id="KW-0057">Aromatic amino acid biosynthesis</keyword>
<keyword evidence="10" id="KW-0028">Amino-acid biosynthesis</keyword>
<accession>A0A249KGP3</accession>
<keyword evidence="14" id="KW-0520">NAD</keyword>
<dbReference type="SUPFAM" id="SSF56796">
    <property type="entry name" value="Dehydroquinate synthase-like"/>
    <property type="match status" value="1"/>
</dbReference>
<keyword evidence="9" id="KW-0963">Cytoplasm</keyword>
<evidence type="ECO:0000256" key="4">
    <source>
        <dbReference type="ARBA" id="ARBA00004496"/>
    </source>
</evidence>
<dbReference type="PIRSF" id="PIRSF001455">
    <property type="entry name" value="DHQ_synth"/>
    <property type="match status" value="1"/>
</dbReference>
<gene>
    <name evidence="21" type="ORF">A1sIA56_03520</name>
</gene>
<dbReference type="InterPro" id="IPR056179">
    <property type="entry name" value="DHQS_C"/>
</dbReference>
<evidence type="ECO:0000313" key="21">
    <source>
        <dbReference type="EMBL" id="ASY15980.1"/>
    </source>
</evidence>
<evidence type="ECO:0000256" key="14">
    <source>
        <dbReference type="ARBA" id="ARBA00023027"/>
    </source>
</evidence>
<keyword evidence="13" id="KW-0862">Zinc</keyword>
<evidence type="ECO:0000256" key="8">
    <source>
        <dbReference type="ARBA" id="ARBA00017684"/>
    </source>
</evidence>
<dbReference type="GO" id="GO:0005737">
    <property type="term" value="C:cytoplasm"/>
    <property type="evidence" value="ECO:0007669"/>
    <property type="project" value="UniProtKB-SubCell"/>
</dbReference>
<comment type="similarity">
    <text evidence="6">Belongs to the sugar phosphate cyclases superfamily. Dehydroquinate synthase family.</text>
</comment>
<dbReference type="AlphaFoldDB" id="A0A249KGP3"/>
<dbReference type="NCBIfam" id="TIGR01357">
    <property type="entry name" value="aroB"/>
    <property type="match status" value="1"/>
</dbReference>
<dbReference type="GO" id="GO:0003856">
    <property type="term" value="F:3-dehydroquinate synthase activity"/>
    <property type="evidence" value="ECO:0007669"/>
    <property type="project" value="UniProtKB-UniRule"/>
</dbReference>
<keyword evidence="17" id="KW-0170">Cobalt</keyword>
<feature type="domain" description="3-dehydroquinate synthase C-terminal" evidence="20">
    <location>
        <begin position="173"/>
        <end position="315"/>
    </location>
</feature>
<evidence type="ECO:0000256" key="11">
    <source>
        <dbReference type="ARBA" id="ARBA00022723"/>
    </source>
</evidence>
<dbReference type="Pfam" id="PF01761">
    <property type="entry name" value="DHQ_synthase"/>
    <property type="match status" value="1"/>
</dbReference>
<dbReference type="OrthoDB" id="9806583at2"/>
<dbReference type="GO" id="GO:0008652">
    <property type="term" value="P:amino acid biosynthetic process"/>
    <property type="evidence" value="ECO:0007669"/>
    <property type="project" value="UniProtKB-KW"/>
</dbReference>
<comment type="subcellular location">
    <subcellularLocation>
        <location evidence="4">Cytoplasm</location>
    </subcellularLocation>
</comment>
<comment type="cofactor">
    <cofactor evidence="3">
        <name>Co(2+)</name>
        <dbReference type="ChEBI" id="CHEBI:48828"/>
    </cofactor>
</comment>
<evidence type="ECO:0000259" key="20">
    <source>
        <dbReference type="Pfam" id="PF24621"/>
    </source>
</evidence>
<reference evidence="21 22" key="1">
    <citation type="submission" date="2016-07" db="EMBL/GenBank/DDBJ databases">
        <title>High microdiversification within the ubiquitous acI lineage of Actinobacteria.</title>
        <authorList>
            <person name="Neuenschwander S.M."/>
            <person name="Salcher M."/>
            <person name="Ghai R."/>
            <person name="Pernthaler J."/>
        </authorList>
    </citation>
    <scope>NUCLEOTIDE SEQUENCE [LARGE SCALE GENOMIC DNA]</scope>
    <source>
        <strain evidence="21">MMS-IA-56</strain>
    </source>
</reference>
<evidence type="ECO:0000259" key="19">
    <source>
        <dbReference type="Pfam" id="PF01761"/>
    </source>
</evidence>
<feature type="domain" description="3-dehydroquinate synthase N-terminal" evidence="19">
    <location>
        <begin position="60"/>
        <end position="171"/>
    </location>
</feature>
<dbReference type="RefSeq" id="WP_095673572.1">
    <property type="nucleotide sequence ID" value="NZ_CP016773.1"/>
</dbReference>
<keyword evidence="11" id="KW-0479">Metal-binding</keyword>
<evidence type="ECO:0000313" key="22">
    <source>
        <dbReference type="Proteomes" id="UP000217215"/>
    </source>
</evidence>
<dbReference type="InterPro" id="IPR050071">
    <property type="entry name" value="Dehydroquinate_synthase"/>
</dbReference>
<dbReference type="InterPro" id="IPR030963">
    <property type="entry name" value="DHQ_synth_fam"/>
</dbReference>
<evidence type="ECO:0000256" key="12">
    <source>
        <dbReference type="ARBA" id="ARBA00022741"/>
    </source>
</evidence>
<evidence type="ECO:0000256" key="5">
    <source>
        <dbReference type="ARBA" id="ARBA00004661"/>
    </source>
</evidence>
<dbReference type="GO" id="GO:0000166">
    <property type="term" value="F:nucleotide binding"/>
    <property type="evidence" value="ECO:0007669"/>
    <property type="project" value="UniProtKB-KW"/>
</dbReference>